<proteinExistence type="predicted"/>
<evidence type="ECO:0000313" key="3">
    <source>
        <dbReference type="Proteomes" id="UP000292580"/>
    </source>
</evidence>
<feature type="transmembrane region" description="Helical" evidence="1">
    <location>
        <begin position="183"/>
        <end position="205"/>
    </location>
</feature>
<dbReference type="InterPro" id="IPR011672">
    <property type="entry name" value="DUF1614"/>
</dbReference>
<organism evidence="2 3">
    <name type="scientific">Methanofollis fontis</name>
    <dbReference type="NCBI Taxonomy" id="2052832"/>
    <lineage>
        <taxon>Archaea</taxon>
        <taxon>Methanobacteriati</taxon>
        <taxon>Methanobacteriota</taxon>
        <taxon>Stenosarchaea group</taxon>
        <taxon>Methanomicrobia</taxon>
        <taxon>Methanomicrobiales</taxon>
        <taxon>Methanomicrobiaceae</taxon>
        <taxon>Methanofollis</taxon>
    </lineage>
</organism>
<evidence type="ECO:0000256" key="1">
    <source>
        <dbReference type="SAM" id="Phobius"/>
    </source>
</evidence>
<sequence>MGRCVFNPFSLIMMAFLFVVLVILIPFLFLSVIGGAFAKLGFSTGTVLLLIVLTLIGSFVNLPLTTVKSGPVRMEKVYNPFYGWVYKIPEMAAETTVAINLGGALIPLLISLYLLAESVIVTGAYTVLVLSLVGVLIVTLVTNRVARPVPGLGIATPFFVPPLVALLVALVLALFAGGGDASIIAAPVIAYISGTLGTLIGADLLNLNRLGELGAPMVSIGGAGTFDGVFLTGVLAAFLA</sequence>
<dbReference type="EMBL" id="PGCL01000001">
    <property type="protein sequence ID" value="TAJ45289.1"/>
    <property type="molecule type" value="Genomic_DNA"/>
</dbReference>
<keyword evidence="1" id="KW-0472">Membrane</keyword>
<keyword evidence="1" id="KW-0812">Transmembrane</keyword>
<protein>
    <recommendedName>
        <fullName evidence="4">DUF1614 domain-containing protein</fullName>
    </recommendedName>
</protein>
<dbReference type="Pfam" id="PF07758">
    <property type="entry name" value="DUF1614"/>
    <property type="match status" value="1"/>
</dbReference>
<dbReference type="RefSeq" id="WP_130645635.1">
    <property type="nucleotide sequence ID" value="NZ_PGCL01000001.1"/>
</dbReference>
<keyword evidence="1" id="KW-1133">Transmembrane helix</keyword>
<feature type="transmembrane region" description="Helical" evidence="1">
    <location>
        <begin position="44"/>
        <end position="64"/>
    </location>
</feature>
<comment type="caution">
    <text evidence="2">The sequence shown here is derived from an EMBL/GenBank/DDBJ whole genome shotgun (WGS) entry which is preliminary data.</text>
</comment>
<evidence type="ECO:0008006" key="4">
    <source>
        <dbReference type="Google" id="ProtNLM"/>
    </source>
</evidence>
<keyword evidence="3" id="KW-1185">Reference proteome</keyword>
<feature type="transmembrane region" description="Helical" evidence="1">
    <location>
        <begin position="122"/>
        <end position="142"/>
    </location>
</feature>
<accession>A0A483CZ59</accession>
<gene>
    <name evidence="2" type="ORF">CUJ86_00635</name>
</gene>
<dbReference type="AlphaFoldDB" id="A0A483CZ59"/>
<reference evidence="2 3" key="1">
    <citation type="submission" date="2017-11" db="EMBL/GenBank/DDBJ databases">
        <title>Isolation and Characterization of Methanofollis Species from Methane Seep Offshore SW Taiwan.</title>
        <authorList>
            <person name="Teng N.-H."/>
            <person name="Lai M.-C."/>
            <person name="Chen S.-C."/>
        </authorList>
    </citation>
    <scope>NUCLEOTIDE SEQUENCE [LARGE SCALE GENOMIC DNA]</scope>
    <source>
        <strain evidence="2 3">FWC-SCC2</strain>
    </source>
</reference>
<feature type="transmembrane region" description="Helical" evidence="1">
    <location>
        <begin position="12"/>
        <end position="38"/>
    </location>
</feature>
<feature type="transmembrane region" description="Helical" evidence="1">
    <location>
        <begin position="97"/>
        <end position="116"/>
    </location>
</feature>
<dbReference type="Proteomes" id="UP000292580">
    <property type="component" value="Unassembled WGS sequence"/>
</dbReference>
<feature type="transmembrane region" description="Helical" evidence="1">
    <location>
        <begin position="154"/>
        <end position="177"/>
    </location>
</feature>
<feature type="transmembrane region" description="Helical" evidence="1">
    <location>
        <begin position="217"/>
        <end position="239"/>
    </location>
</feature>
<name>A0A483CZ59_9EURY</name>
<dbReference type="OrthoDB" id="46118at2157"/>
<evidence type="ECO:0000313" key="2">
    <source>
        <dbReference type="EMBL" id="TAJ45289.1"/>
    </source>
</evidence>